<protein>
    <recommendedName>
        <fullName evidence="5">DNA polymerase III delta N-terminal domain-containing protein</fullName>
    </recommendedName>
</protein>
<dbReference type="NCBIfam" id="TIGR01128">
    <property type="entry name" value="holA"/>
    <property type="match status" value="1"/>
</dbReference>
<dbReference type="InterPro" id="IPR005790">
    <property type="entry name" value="DNA_polIII_delta"/>
</dbReference>
<dbReference type="Pfam" id="PF06144">
    <property type="entry name" value="DNA_pol3_delta"/>
    <property type="match status" value="1"/>
</dbReference>
<evidence type="ECO:0000256" key="3">
    <source>
        <dbReference type="ARBA" id="ARBA00022705"/>
    </source>
</evidence>
<evidence type="ECO:0000259" key="5">
    <source>
        <dbReference type="Pfam" id="PF06144"/>
    </source>
</evidence>
<dbReference type="GO" id="GO:0003887">
    <property type="term" value="F:DNA-directed DNA polymerase activity"/>
    <property type="evidence" value="ECO:0007669"/>
    <property type="project" value="UniProtKB-KW"/>
</dbReference>
<gene>
    <name evidence="6" type="ORF">IAC79_07290</name>
</gene>
<dbReference type="AlphaFoldDB" id="A0A9D1T415"/>
<dbReference type="Gene3D" id="3.40.50.300">
    <property type="entry name" value="P-loop containing nucleotide triphosphate hydrolases"/>
    <property type="match status" value="1"/>
</dbReference>
<dbReference type="Gene3D" id="1.10.8.60">
    <property type="match status" value="1"/>
</dbReference>
<evidence type="ECO:0000313" key="7">
    <source>
        <dbReference type="Proteomes" id="UP000886845"/>
    </source>
</evidence>
<dbReference type="GO" id="GO:0003677">
    <property type="term" value="F:DNA binding"/>
    <property type="evidence" value="ECO:0007669"/>
    <property type="project" value="InterPro"/>
</dbReference>
<keyword evidence="3" id="KW-0235">DNA replication</keyword>
<dbReference type="Gene3D" id="1.20.272.10">
    <property type="match status" value="1"/>
</dbReference>
<dbReference type="InterPro" id="IPR027417">
    <property type="entry name" value="P-loop_NTPase"/>
</dbReference>
<comment type="caution">
    <text evidence="6">The sequence shown here is derived from an EMBL/GenBank/DDBJ whole genome shotgun (WGS) entry which is preliminary data.</text>
</comment>
<evidence type="ECO:0000256" key="1">
    <source>
        <dbReference type="ARBA" id="ARBA00022679"/>
    </source>
</evidence>
<evidence type="ECO:0000256" key="2">
    <source>
        <dbReference type="ARBA" id="ARBA00022695"/>
    </source>
</evidence>
<dbReference type="InterPro" id="IPR010372">
    <property type="entry name" value="DNA_pol3_delta_N"/>
</dbReference>
<dbReference type="GO" id="GO:0006261">
    <property type="term" value="P:DNA-templated DNA replication"/>
    <property type="evidence" value="ECO:0007669"/>
    <property type="project" value="TreeGrafter"/>
</dbReference>
<proteinExistence type="predicted"/>
<accession>A0A9D1T415</accession>
<name>A0A9D1T415_9BACT</name>
<dbReference type="EMBL" id="DVOR01000232">
    <property type="protein sequence ID" value="HIV09898.1"/>
    <property type="molecule type" value="Genomic_DNA"/>
</dbReference>
<evidence type="ECO:0000256" key="4">
    <source>
        <dbReference type="ARBA" id="ARBA00022932"/>
    </source>
</evidence>
<dbReference type="PANTHER" id="PTHR34388:SF1">
    <property type="entry name" value="DNA POLYMERASE III SUBUNIT DELTA"/>
    <property type="match status" value="1"/>
</dbReference>
<dbReference type="Proteomes" id="UP000886845">
    <property type="component" value="Unassembled WGS sequence"/>
</dbReference>
<dbReference type="GO" id="GO:0009360">
    <property type="term" value="C:DNA polymerase III complex"/>
    <property type="evidence" value="ECO:0007669"/>
    <property type="project" value="InterPro"/>
</dbReference>
<keyword evidence="1" id="KW-0808">Transferase</keyword>
<evidence type="ECO:0000313" key="6">
    <source>
        <dbReference type="EMBL" id="HIV09898.1"/>
    </source>
</evidence>
<dbReference type="PANTHER" id="PTHR34388">
    <property type="entry name" value="DNA POLYMERASE III SUBUNIT DELTA"/>
    <property type="match status" value="1"/>
</dbReference>
<reference evidence="6" key="1">
    <citation type="submission" date="2020-10" db="EMBL/GenBank/DDBJ databases">
        <authorList>
            <person name="Gilroy R."/>
        </authorList>
    </citation>
    <scope>NUCLEOTIDE SEQUENCE</scope>
    <source>
        <strain evidence="6">35461</strain>
    </source>
</reference>
<feature type="domain" description="DNA polymerase III delta N-terminal" evidence="5">
    <location>
        <begin position="3"/>
        <end position="131"/>
    </location>
</feature>
<organism evidence="6 7">
    <name type="scientific">Candidatus Spyradenecus faecavium</name>
    <dbReference type="NCBI Taxonomy" id="2840947"/>
    <lineage>
        <taxon>Bacteria</taxon>
        <taxon>Pseudomonadati</taxon>
        <taxon>Lentisphaerota</taxon>
        <taxon>Lentisphaeria</taxon>
        <taxon>Lentisphaerales</taxon>
        <taxon>Lentisphaeraceae</taxon>
        <taxon>Lentisphaeraceae incertae sedis</taxon>
        <taxon>Candidatus Spyradenecus</taxon>
    </lineage>
</organism>
<keyword evidence="2" id="KW-0548">Nucleotidyltransferase</keyword>
<sequence length="355" mass="38600">MVHLFLGPDDYLKSEGAKRLIDSLVAPEDRDFGLEVIDGTCDKADDVLQAIDRAGEALYTASFLGGNKVVWLRDANFLPGAKGRAVEAQAAKEAAAAFFEGLQKAPLPEGHTLIVTAAACAKVSKFYKWVEKTGKITVCGEEVKSYQQGKAAQARLEELLPQSGLKMAPAVRAAFAQRVGADSRTIVSELGKLRDYLGKDGAEATLADVEAVTSTAVGAEPFALAEAILQRSPILAAKTVEQLRADKNAAFPAAVGLLNTLNDLCALRDALDQRWLAGNRWELPADRLPARLARLNGWFLGKQVEAAKRYTLNELRAGRHYAVEMRFKLVDTTAQDPWAIIEATLLRILMRRTRA</sequence>
<reference evidence="6" key="2">
    <citation type="journal article" date="2021" name="PeerJ">
        <title>Extensive microbial diversity within the chicken gut microbiome revealed by metagenomics and culture.</title>
        <authorList>
            <person name="Gilroy R."/>
            <person name="Ravi A."/>
            <person name="Getino M."/>
            <person name="Pursley I."/>
            <person name="Horton D.L."/>
            <person name="Alikhan N.F."/>
            <person name="Baker D."/>
            <person name="Gharbi K."/>
            <person name="Hall N."/>
            <person name="Watson M."/>
            <person name="Adriaenssens E.M."/>
            <person name="Foster-Nyarko E."/>
            <person name="Jarju S."/>
            <person name="Secka A."/>
            <person name="Antonio M."/>
            <person name="Oren A."/>
            <person name="Chaudhuri R.R."/>
            <person name="La Ragione R."/>
            <person name="Hildebrand F."/>
            <person name="Pallen M.J."/>
        </authorList>
    </citation>
    <scope>NUCLEOTIDE SEQUENCE</scope>
    <source>
        <strain evidence="6">35461</strain>
    </source>
</reference>
<keyword evidence="4" id="KW-0239">DNA-directed DNA polymerase</keyword>